<keyword evidence="3 4" id="KW-0418">Kinase</keyword>
<dbReference type="GO" id="GO:0032958">
    <property type="term" value="P:inositol phosphate biosynthetic process"/>
    <property type="evidence" value="ECO:0007669"/>
    <property type="project" value="InterPro"/>
</dbReference>
<dbReference type="Gene3D" id="3.30.470.160">
    <property type="entry name" value="Inositol polyphosphate kinase"/>
    <property type="match status" value="1"/>
</dbReference>
<dbReference type="PANTHER" id="PTHR12400">
    <property type="entry name" value="INOSITOL POLYPHOSPHATE KINASE"/>
    <property type="match status" value="1"/>
</dbReference>
<dbReference type="SUPFAM" id="SSF56104">
    <property type="entry name" value="SAICAR synthase-like"/>
    <property type="match status" value="1"/>
</dbReference>
<accession>A0A0C9XNN5</accession>
<dbReference type="AlphaFoldDB" id="A0A0C9XNN5"/>
<dbReference type="GO" id="GO:0046854">
    <property type="term" value="P:phosphatidylinositol phosphate biosynthetic process"/>
    <property type="evidence" value="ECO:0007669"/>
    <property type="project" value="TreeGrafter"/>
</dbReference>
<dbReference type="EMBL" id="KN833961">
    <property type="protein sequence ID" value="KIK14000.1"/>
    <property type="molecule type" value="Genomic_DNA"/>
</dbReference>
<gene>
    <name evidence="6" type="ORF">PISMIDRAFT_17592</name>
</gene>
<reference evidence="6 7" key="1">
    <citation type="submission" date="2014-04" db="EMBL/GenBank/DDBJ databases">
        <authorList>
            <consortium name="DOE Joint Genome Institute"/>
            <person name="Kuo A."/>
            <person name="Kohler A."/>
            <person name="Costa M.D."/>
            <person name="Nagy L.G."/>
            <person name="Floudas D."/>
            <person name="Copeland A."/>
            <person name="Barry K.W."/>
            <person name="Cichocki N."/>
            <person name="Veneault-Fourrey C."/>
            <person name="LaButti K."/>
            <person name="Lindquist E.A."/>
            <person name="Lipzen A."/>
            <person name="Lundell T."/>
            <person name="Morin E."/>
            <person name="Murat C."/>
            <person name="Sun H."/>
            <person name="Tunlid A."/>
            <person name="Henrissat B."/>
            <person name="Grigoriev I.V."/>
            <person name="Hibbett D.S."/>
            <person name="Martin F."/>
            <person name="Nordberg H.P."/>
            <person name="Cantor M.N."/>
            <person name="Hua S.X."/>
        </authorList>
    </citation>
    <scope>NUCLEOTIDE SEQUENCE [LARGE SCALE GENOMIC DNA]</scope>
    <source>
        <strain evidence="6 7">441</strain>
    </source>
</reference>
<evidence type="ECO:0000256" key="3">
    <source>
        <dbReference type="ARBA" id="ARBA00022777"/>
    </source>
</evidence>
<feature type="region of interest" description="Disordered" evidence="5">
    <location>
        <begin position="295"/>
        <end position="330"/>
    </location>
</feature>
<reference evidence="7" key="2">
    <citation type="submission" date="2015-01" db="EMBL/GenBank/DDBJ databases">
        <title>Evolutionary Origins and Diversification of the Mycorrhizal Mutualists.</title>
        <authorList>
            <consortium name="DOE Joint Genome Institute"/>
            <consortium name="Mycorrhizal Genomics Consortium"/>
            <person name="Kohler A."/>
            <person name="Kuo A."/>
            <person name="Nagy L.G."/>
            <person name="Floudas D."/>
            <person name="Copeland A."/>
            <person name="Barry K.W."/>
            <person name="Cichocki N."/>
            <person name="Veneault-Fourrey C."/>
            <person name="LaButti K."/>
            <person name="Lindquist E.A."/>
            <person name="Lipzen A."/>
            <person name="Lundell T."/>
            <person name="Morin E."/>
            <person name="Murat C."/>
            <person name="Riley R."/>
            <person name="Ohm R."/>
            <person name="Sun H."/>
            <person name="Tunlid A."/>
            <person name="Henrissat B."/>
            <person name="Grigoriev I.V."/>
            <person name="Hibbett D.S."/>
            <person name="Martin F."/>
        </authorList>
    </citation>
    <scope>NUCLEOTIDE SEQUENCE [LARGE SCALE GENOMIC DNA]</scope>
    <source>
        <strain evidence="7">441</strain>
    </source>
</reference>
<dbReference type="Pfam" id="PF03770">
    <property type="entry name" value="IPK"/>
    <property type="match status" value="1"/>
</dbReference>
<dbReference type="OrthoDB" id="338650at2759"/>
<name>A0A0C9XNN5_9AGAM</name>
<dbReference type="Proteomes" id="UP000054018">
    <property type="component" value="Unassembled WGS sequence"/>
</dbReference>
<dbReference type="GO" id="GO:0005634">
    <property type="term" value="C:nucleus"/>
    <property type="evidence" value="ECO:0007669"/>
    <property type="project" value="TreeGrafter"/>
</dbReference>
<dbReference type="InterPro" id="IPR005522">
    <property type="entry name" value="IPK"/>
</dbReference>
<dbReference type="STRING" id="765257.A0A0C9XNN5"/>
<dbReference type="HOGENOM" id="CLU_842294_0_0_1"/>
<protein>
    <recommendedName>
        <fullName evidence="4">Kinase</fullName>
        <ecNumber evidence="4">2.7.-.-</ecNumber>
    </recommendedName>
</protein>
<evidence type="ECO:0000256" key="2">
    <source>
        <dbReference type="ARBA" id="ARBA00022679"/>
    </source>
</evidence>
<keyword evidence="2 4" id="KW-0808">Transferase</keyword>
<evidence type="ECO:0000313" key="6">
    <source>
        <dbReference type="EMBL" id="KIK14000.1"/>
    </source>
</evidence>
<dbReference type="GO" id="GO:0005737">
    <property type="term" value="C:cytoplasm"/>
    <property type="evidence" value="ECO:0007669"/>
    <property type="project" value="TreeGrafter"/>
</dbReference>
<dbReference type="PANTHER" id="PTHR12400:SF108">
    <property type="entry name" value="KINASE"/>
    <property type="match status" value="1"/>
</dbReference>
<evidence type="ECO:0000313" key="7">
    <source>
        <dbReference type="Proteomes" id="UP000054018"/>
    </source>
</evidence>
<proteinExistence type="inferred from homology"/>
<comment type="similarity">
    <text evidence="1 4">Belongs to the inositol phosphokinase (IPK) family.</text>
</comment>
<evidence type="ECO:0000256" key="4">
    <source>
        <dbReference type="RuleBase" id="RU363090"/>
    </source>
</evidence>
<evidence type="ECO:0000256" key="1">
    <source>
        <dbReference type="ARBA" id="ARBA00007374"/>
    </source>
</evidence>
<dbReference type="EC" id="2.7.-.-" evidence="4"/>
<sequence length="330" mass="35539">MCGHVTTTQHLDSLLLVLIFAARTLVLSPAITRVWAGASDTKLHTEQRPRRWSPVWTDSKAIAIATAARHYLKADKEPVGVSPDIDAATTTASGMKLLLPWIPKVLVLLSLGNHLVENLPEMTAVHDLPAFPCILDVKLGTVLYDEDGSPEKKERMIHTAASTTSLSTDVRLTGFQVYANDHPLPKLTPKNYDQTNKPEHPDGIVRFFPFFIPVSPSCMNVLPSADVVAAPDNIQPGLPPCTVLVLLTRLLESLERLRVALATAEVLIEGGSILIVYEGDWASAEKAARISEDVSIPTGKATASGKDLDGNAQGAPDEEGEDAECCSSVN</sequence>
<organism evidence="6 7">
    <name type="scientific">Pisolithus microcarpus 441</name>
    <dbReference type="NCBI Taxonomy" id="765257"/>
    <lineage>
        <taxon>Eukaryota</taxon>
        <taxon>Fungi</taxon>
        <taxon>Dikarya</taxon>
        <taxon>Basidiomycota</taxon>
        <taxon>Agaricomycotina</taxon>
        <taxon>Agaricomycetes</taxon>
        <taxon>Agaricomycetidae</taxon>
        <taxon>Boletales</taxon>
        <taxon>Sclerodermatineae</taxon>
        <taxon>Pisolithaceae</taxon>
        <taxon>Pisolithus</taxon>
    </lineage>
</organism>
<dbReference type="GO" id="GO:0008440">
    <property type="term" value="F:inositol-1,4,5-trisphosphate 3-kinase activity"/>
    <property type="evidence" value="ECO:0007669"/>
    <property type="project" value="TreeGrafter"/>
</dbReference>
<keyword evidence="7" id="KW-1185">Reference proteome</keyword>
<dbReference type="GO" id="GO:0000824">
    <property type="term" value="F:inositol-1,4,5,6-tetrakisphosphate 3-kinase activity"/>
    <property type="evidence" value="ECO:0007669"/>
    <property type="project" value="TreeGrafter"/>
</dbReference>
<dbReference type="InterPro" id="IPR038286">
    <property type="entry name" value="IPK_sf"/>
</dbReference>
<evidence type="ECO:0000256" key="5">
    <source>
        <dbReference type="SAM" id="MobiDB-lite"/>
    </source>
</evidence>